<comment type="caution">
    <text evidence="2">The sequence shown here is derived from an EMBL/GenBank/DDBJ whole genome shotgun (WGS) entry which is preliminary data.</text>
</comment>
<dbReference type="InterPro" id="IPR041581">
    <property type="entry name" value="Glyoxalase_6"/>
</dbReference>
<dbReference type="EMBL" id="PKLL01000014">
    <property type="protein sequence ID" value="RZE23907.1"/>
    <property type="molecule type" value="Genomic_DNA"/>
</dbReference>
<protein>
    <submittedName>
        <fullName evidence="2">VOC family protein</fullName>
    </submittedName>
</protein>
<dbReference type="PANTHER" id="PTHR35908">
    <property type="entry name" value="HYPOTHETICAL FUSION PROTEIN"/>
    <property type="match status" value="1"/>
</dbReference>
<sequence length="124" mass="13498">MGIRLGSTVINCADLDTMTRFWCAALDLAPSSTGPGDDFRVLYGERVNLSLQRALTPVTARDQMHLDLYTDDQEGEVARLTALGARPVEHVTDDPEDDYVILADPESNLFCVCAKPTEVVAGRG</sequence>
<feature type="domain" description="VOC" evidence="1">
    <location>
        <begin position="4"/>
        <end position="115"/>
    </location>
</feature>
<name>A0A8G2E354_9ACTN</name>
<evidence type="ECO:0000313" key="4">
    <source>
        <dbReference type="Proteomes" id="UP000292095"/>
    </source>
</evidence>
<dbReference type="InterPro" id="IPR029068">
    <property type="entry name" value="Glyas_Bleomycin-R_OHBP_Dase"/>
</dbReference>
<dbReference type="PROSITE" id="PS51819">
    <property type="entry name" value="VOC"/>
    <property type="match status" value="1"/>
</dbReference>
<dbReference type="InterPro" id="IPR037523">
    <property type="entry name" value="VOC_core"/>
</dbReference>
<dbReference type="Proteomes" id="UP000292693">
    <property type="component" value="Unassembled WGS sequence"/>
</dbReference>
<dbReference type="Proteomes" id="UP000292095">
    <property type="component" value="Unassembled WGS sequence"/>
</dbReference>
<accession>A0A8G2E354</accession>
<organism evidence="2 5">
    <name type="scientific">Streptomyces albidoflavus</name>
    <dbReference type="NCBI Taxonomy" id="1886"/>
    <lineage>
        <taxon>Bacteria</taxon>
        <taxon>Bacillati</taxon>
        <taxon>Actinomycetota</taxon>
        <taxon>Actinomycetes</taxon>
        <taxon>Kitasatosporales</taxon>
        <taxon>Streptomycetaceae</taxon>
        <taxon>Streptomyces</taxon>
        <taxon>Streptomyces albidoflavus group</taxon>
    </lineage>
</organism>
<proteinExistence type="predicted"/>
<dbReference type="Gene3D" id="3.10.180.10">
    <property type="entry name" value="2,3-Dihydroxybiphenyl 1,2-Dioxygenase, domain 1"/>
    <property type="match status" value="1"/>
</dbReference>
<dbReference type="Pfam" id="PF18029">
    <property type="entry name" value="Glyoxalase_6"/>
    <property type="match status" value="1"/>
</dbReference>
<dbReference type="SUPFAM" id="SSF54593">
    <property type="entry name" value="Glyoxalase/Bleomycin resistance protein/Dihydroxybiphenyl dioxygenase"/>
    <property type="match status" value="1"/>
</dbReference>
<dbReference type="AlphaFoldDB" id="A0A8G2E354"/>
<gene>
    <name evidence="3" type="ORF">C0Q91_14120</name>
    <name evidence="2" type="ORF">C0Q92_14095</name>
</gene>
<evidence type="ECO:0000313" key="2">
    <source>
        <dbReference type="EMBL" id="RZE23907.1"/>
    </source>
</evidence>
<dbReference type="CDD" id="cd06587">
    <property type="entry name" value="VOC"/>
    <property type="match status" value="1"/>
</dbReference>
<evidence type="ECO:0000313" key="5">
    <source>
        <dbReference type="Proteomes" id="UP000292693"/>
    </source>
</evidence>
<dbReference type="EMBL" id="PKLK01000014">
    <property type="protein sequence ID" value="RZE40926.1"/>
    <property type="molecule type" value="Genomic_DNA"/>
</dbReference>
<dbReference type="PANTHER" id="PTHR35908:SF1">
    <property type="entry name" value="CONSERVED PROTEIN"/>
    <property type="match status" value="1"/>
</dbReference>
<evidence type="ECO:0000313" key="3">
    <source>
        <dbReference type="EMBL" id="RZE40926.1"/>
    </source>
</evidence>
<dbReference type="RefSeq" id="WP_030307819.1">
    <property type="nucleotide sequence ID" value="NZ_CP109235.1"/>
</dbReference>
<evidence type="ECO:0000259" key="1">
    <source>
        <dbReference type="PROSITE" id="PS51819"/>
    </source>
</evidence>
<reference evidence="4 5" key="1">
    <citation type="submission" date="2017-12" db="EMBL/GenBank/DDBJ databases">
        <title>Population genomics insights into the ecological differentiation and adaptive evolution in streptomycetes.</title>
        <authorList>
            <person name="Li Y."/>
            <person name="Huang Y."/>
        </authorList>
    </citation>
    <scope>NUCLEOTIDE SEQUENCE [LARGE SCALE GENOMIC DNA]</scope>
    <source>
        <strain evidence="3 4">FXJ.2339</strain>
        <strain evidence="2 5">NBRC 100770</strain>
    </source>
</reference>